<dbReference type="OrthoDB" id="9784634at2"/>
<dbReference type="GO" id="GO:0019323">
    <property type="term" value="P:pentose catabolic process"/>
    <property type="evidence" value="ECO:0007669"/>
    <property type="project" value="TreeGrafter"/>
</dbReference>
<dbReference type="EC" id="4.1.2.19" evidence="4"/>
<keyword evidence="2 4" id="KW-0456">Lyase</keyword>
<dbReference type="PANTHER" id="PTHR22789:SF0">
    <property type="entry name" value="3-OXO-TETRONATE 4-PHOSPHATE DECARBOXYLASE-RELATED"/>
    <property type="match status" value="1"/>
</dbReference>
<name>A0A4P8IAT1_9FIRM</name>
<dbReference type="PANTHER" id="PTHR22789">
    <property type="entry name" value="FUCULOSE PHOSPHATE ALDOLASE"/>
    <property type="match status" value="1"/>
</dbReference>
<keyword evidence="5" id="KW-1185">Reference proteome</keyword>
<keyword evidence="1" id="KW-0479">Metal-binding</keyword>
<dbReference type="GO" id="GO:0046872">
    <property type="term" value="F:metal ion binding"/>
    <property type="evidence" value="ECO:0007669"/>
    <property type="project" value="UniProtKB-KW"/>
</dbReference>
<feature type="domain" description="Class II aldolase/adducin N-terminal" evidence="3">
    <location>
        <begin position="10"/>
        <end position="239"/>
    </location>
</feature>
<organism evidence="4 5">
    <name type="scientific">Anaerostipes rhamnosivorans</name>
    <dbReference type="NCBI Taxonomy" id="1229621"/>
    <lineage>
        <taxon>Bacteria</taxon>
        <taxon>Bacillati</taxon>
        <taxon>Bacillota</taxon>
        <taxon>Clostridia</taxon>
        <taxon>Lachnospirales</taxon>
        <taxon>Lachnospiraceae</taxon>
        <taxon>Anaerostipes</taxon>
    </lineage>
</organism>
<gene>
    <name evidence="4" type="ORF">AR1Y2_0261</name>
</gene>
<sequence>MNILKNPFFEEAIDACRYFWEAGWGENHAGNLTYLLSDEQVQEIKEDEDVKKTAPTQIAMTFEAKELIGKYFLVTRAGAFFRTIHKHPEKDLGIVKVNEDSVDIIWGFENGTMRPTSEFPAHLLCHQARLKQNPENRLVMHCHPTHTIAMTFAHEIDEEKFTRTMWSLNSECVLVFPEGLGMLPWMVCGEGAIGPETARKMEKYRIVIWPYHGMFASGTSFEDTIGLIETVEKNAQVYMLNGGNIKNGLTEDQVKELAQVFGLWD</sequence>
<evidence type="ECO:0000313" key="4">
    <source>
        <dbReference type="EMBL" id="QCP33715.1"/>
    </source>
</evidence>
<dbReference type="SMART" id="SM01007">
    <property type="entry name" value="Aldolase_II"/>
    <property type="match status" value="1"/>
</dbReference>
<evidence type="ECO:0000256" key="2">
    <source>
        <dbReference type="ARBA" id="ARBA00023239"/>
    </source>
</evidence>
<dbReference type="Proteomes" id="UP000298653">
    <property type="component" value="Chromosome"/>
</dbReference>
<protein>
    <submittedName>
        <fullName evidence="4">Rhamnulose-1-phosphate aldolase</fullName>
        <ecNumber evidence="4">4.1.2.19</ecNumber>
    </submittedName>
</protein>
<dbReference type="SUPFAM" id="SSF53639">
    <property type="entry name" value="AraD/HMP-PK domain-like"/>
    <property type="match status" value="1"/>
</dbReference>
<dbReference type="InterPro" id="IPR036409">
    <property type="entry name" value="Aldolase_II/adducin_N_sf"/>
</dbReference>
<dbReference type="InterPro" id="IPR001303">
    <property type="entry name" value="Aldolase_II/adducin_N"/>
</dbReference>
<proteinExistence type="predicted"/>
<dbReference type="Pfam" id="PF00596">
    <property type="entry name" value="Aldolase_II"/>
    <property type="match status" value="1"/>
</dbReference>
<dbReference type="Gene3D" id="3.40.225.10">
    <property type="entry name" value="Class II aldolase/adducin N-terminal domain"/>
    <property type="match status" value="1"/>
</dbReference>
<evidence type="ECO:0000256" key="1">
    <source>
        <dbReference type="ARBA" id="ARBA00022723"/>
    </source>
</evidence>
<reference evidence="4 5" key="1">
    <citation type="submission" date="2019-05" db="EMBL/GenBank/DDBJ databases">
        <title>Complete genome sequencing of Anaerostipes rhamnosivorans.</title>
        <authorList>
            <person name="Bui T.P.N."/>
            <person name="de Vos W.M."/>
        </authorList>
    </citation>
    <scope>NUCLEOTIDE SEQUENCE [LARGE SCALE GENOMIC DNA]</scope>
    <source>
        <strain evidence="4 5">1y2</strain>
    </source>
</reference>
<dbReference type="AlphaFoldDB" id="A0A4P8IAT1"/>
<dbReference type="NCBIfam" id="NF002963">
    <property type="entry name" value="PRK03634.1"/>
    <property type="match status" value="1"/>
</dbReference>
<dbReference type="RefSeq" id="WP_137327355.1">
    <property type="nucleotide sequence ID" value="NZ_CP040058.1"/>
</dbReference>
<dbReference type="EMBL" id="CP040058">
    <property type="protein sequence ID" value="QCP33715.1"/>
    <property type="molecule type" value="Genomic_DNA"/>
</dbReference>
<evidence type="ECO:0000313" key="5">
    <source>
        <dbReference type="Proteomes" id="UP000298653"/>
    </source>
</evidence>
<dbReference type="GO" id="GO:0005829">
    <property type="term" value="C:cytosol"/>
    <property type="evidence" value="ECO:0007669"/>
    <property type="project" value="TreeGrafter"/>
</dbReference>
<dbReference type="GO" id="GO:0008994">
    <property type="term" value="F:rhamnulose-1-phosphate aldolase activity"/>
    <property type="evidence" value="ECO:0007669"/>
    <property type="project" value="UniProtKB-EC"/>
</dbReference>
<dbReference type="InterPro" id="IPR050197">
    <property type="entry name" value="Aldolase_class_II_sugar_metab"/>
</dbReference>
<accession>A0A4P8IAT1</accession>
<dbReference type="KEGG" id="arf:AR1Y2_0261"/>
<evidence type="ECO:0000259" key="3">
    <source>
        <dbReference type="SMART" id="SM01007"/>
    </source>
</evidence>